<keyword evidence="3" id="KW-1185">Reference proteome</keyword>
<gene>
    <name evidence="2" type="ORF">WAE96_16585</name>
</gene>
<evidence type="ECO:0008006" key="4">
    <source>
        <dbReference type="Google" id="ProtNLM"/>
    </source>
</evidence>
<evidence type="ECO:0000313" key="2">
    <source>
        <dbReference type="EMBL" id="MEI4551293.1"/>
    </source>
</evidence>
<keyword evidence="1" id="KW-0732">Signal</keyword>
<feature type="chain" id="PRO_5046355659" description="FAD-binding oxidoreductase" evidence="1">
    <location>
        <begin position="21"/>
        <end position="156"/>
    </location>
</feature>
<organism evidence="2 3">
    <name type="scientific">Pseudoalteromonas spongiae</name>
    <dbReference type="NCBI Taxonomy" id="298657"/>
    <lineage>
        <taxon>Bacteria</taxon>
        <taxon>Pseudomonadati</taxon>
        <taxon>Pseudomonadota</taxon>
        <taxon>Gammaproteobacteria</taxon>
        <taxon>Alteromonadales</taxon>
        <taxon>Pseudoalteromonadaceae</taxon>
        <taxon>Pseudoalteromonas</taxon>
    </lineage>
</organism>
<dbReference type="SUPFAM" id="SSF48619">
    <property type="entry name" value="Phospholipase A2, PLA2"/>
    <property type="match status" value="1"/>
</dbReference>
<comment type="caution">
    <text evidence="2">The sequence shown here is derived from an EMBL/GenBank/DDBJ whole genome shotgun (WGS) entry which is preliminary data.</text>
</comment>
<evidence type="ECO:0000256" key="1">
    <source>
        <dbReference type="SAM" id="SignalP"/>
    </source>
</evidence>
<dbReference type="InterPro" id="IPR036444">
    <property type="entry name" value="PLipase_A2_dom_sf"/>
</dbReference>
<dbReference type="Proteomes" id="UP001382455">
    <property type="component" value="Unassembled WGS sequence"/>
</dbReference>
<name>A0ABU8EYM9_9GAMM</name>
<dbReference type="EMBL" id="JBAWKS010000002">
    <property type="protein sequence ID" value="MEI4551293.1"/>
    <property type="molecule type" value="Genomic_DNA"/>
</dbReference>
<protein>
    <recommendedName>
        <fullName evidence="4">FAD-binding oxidoreductase</fullName>
    </recommendedName>
</protein>
<proteinExistence type="predicted"/>
<dbReference type="RefSeq" id="WP_105172386.1">
    <property type="nucleotide sequence ID" value="NZ_JBAWKS010000002.1"/>
</dbReference>
<accession>A0ABU8EYM9</accession>
<feature type="signal peptide" evidence="1">
    <location>
        <begin position="1"/>
        <end position="20"/>
    </location>
</feature>
<reference evidence="2 3" key="1">
    <citation type="submission" date="2023-12" db="EMBL/GenBank/DDBJ databases">
        <title>Friends and Foes: Symbiotic and Algicidal bacterial influence on Karenia brevis blooms.</title>
        <authorList>
            <person name="Fei C."/>
            <person name="Mohamed A.R."/>
            <person name="Booker A."/>
            <person name="Arshad M."/>
            <person name="Klass S."/>
            <person name="Ahn S."/>
            <person name="Gilbert P.M."/>
            <person name="Heil C.A."/>
            <person name="Martinez J.M."/>
            <person name="Amin S.A."/>
        </authorList>
    </citation>
    <scope>NUCLEOTIDE SEQUENCE [LARGE SCALE GENOMIC DNA]</scope>
    <source>
        <strain evidence="2 3">CE15</strain>
    </source>
</reference>
<evidence type="ECO:0000313" key="3">
    <source>
        <dbReference type="Proteomes" id="UP001382455"/>
    </source>
</evidence>
<sequence>MRYTLLASIGLLFFTQTAVAANELKPFTSDGCSAFPDGTFEQNSLWLNCCVAHDLAYWQGGSYQQRKDADMALKICVAEVGEKQIANLMLAGVRVGGTPFLPTTFRWGYGWPYPRMYGELTLDEQKQVAEKLKQLPKNKAMLTTSNKAVLLRDLLK</sequence>